<proteinExistence type="inferred from homology"/>
<dbReference type="OrthoDB" id="9797538at2"/>
<sequence length="263" mass="27667">MFHNAVTVVTGASAGIGAAFARELASRGSDLVLVARRRDRLEDLAETIRGRHGRRVDVVAADLSEPGAGGRLEAECRARGLRPTSLINNAGFGMHGDLAHADSDRLAAMLRLNVEGLVDITRAFLPGLLEHGRGALVNVASSAGYQPVPGMAAYAASKAFVLSFTEALWRETRRTGVRVLALSPGPTRTEFFDVVATMNDPAGTCQTPEQVVRTALRALARRHAPPSIVSGRLTAAQATAVRFLPRRAGIAIAGGFTSAKPAA</sequence>
<evidence type="ECO:0000313" key="5">
    <source>
        <dbReference type="Proteomes" id="UP000238176"/>
    </source>
</evidence>
<evidence type="ECO:0000313" key="4">
    <source>
        <dbReference type="EMBL" id="PRY60564.1"/>
    </source>
</evidence>
<dbReference type="Gene3D" id="3.40.50.720">
    <property type="entry name" value="NAD(P)-binding Rossmann-like Domain"/>
    <property type="match status" value="1"/>
</dbReference>
<dbReference type="SUPFAM" id="SSF51735">
    <property type="entry name" value="NAD(P)-binding Rossmann-fold domains"/>
    <property type="match status" value="1"/>
</dbReference>
<comment type="caution">
    <text evidence="4">The sequence shown here is derived from an EMBL/GenBank/DDBJ whole genome shotgun (WGS) entry which is preliminary data.</text>
</comment>
<dbReference type="AlphaFoldDB" id="A0A2T0URM8"/>
<comment type="similarity">
    <text evidence="1 3">Belongs to the short-chain dehydrogenases/reductases (SDR) family.</text>
</comment>
<accession>A0A2T0URM8</accession>
<dbReference type="PANTHER" id="PTHR44196:SF2">
    <property type="entry name" value="SHORT-CHAIN DEHYDROGENASE-RELATED"/>
    <property type="match status" value="1"/>
</dbReference>
<evidence type="ECO:0000256" key="1">
    <source>
        <dbReference type="ARBA" id="ARBA00006484"/>
    </source>
</evidence>
<protein>
    <recommendedName>
        <fullName evidence="6">Short-subunit dehydrogenase</fullName>
    </recommendedName>
</protein>
<dbReference type="EMBL" id="PVTJ01000002">
    <property type="protein sequence ID" value="PRY60564.1"/>
    <property type="molecule type" value="Genomic_DNA"/>
</dbReference>
<dbReference type="Pfam" id="PF00106">
    <property type="entry name" value="adh_short"/>
    <property type="match status" value="1"/>
</dbReference>
<gene>
    <name evidence="4" type="ORF">B0I28_102169</name>
</gene>
<reference evidence="4 5" key="1">
    <citation type="submission" date="2018-03" db="EMBL/GenBank/DDBJ databases">
        <title>Genomic Encyclopedia of Type Strains, Phase III (KMG-III): the genomes of soil and plant-associated and newly described type strains.</title>
        <authorList>
            <person name="Whitman W."/>
        </authorList>
    </citation>
    <scope>NUCLEOTIDE SEQUENCE [LARGE SCALE GENOMIC DNA]</scope>
    <source>
        <strain evidence="4 5">CGMCC 4.7067</strain>
    </source>
</reference>
<dbReference type="PIRSF" id="PIRSF000126">
    <property type="entry name" value="11-beta-HSD1"/>
    <property type="match status" value="1"/>
</dbReference>
<dbReference type="InterPro" id="IPR036291">
    <property type="entry name" value="NAD(P)-bd_dom_sf"/>
</dbReference>
<evidence type="ECO:0008006" key="6">
    <source>
        <dbReference type="Google" id="ProtNLM"/>
    </source>
</evidence>
<dbReference type="PRINTS" id="PR00081">
    <property type="entry name" value="GDHRDH"/>
</dbReference>
<name>A0A2T0URM8_9ACTN</name>
<keyword evidence="2" id="KW-0560">Oxidoreductase</keyword>
<dbReference type="PRINTS" id="PR00080">
    <property type="entry name" value="SDRFAMILY"/>
</dbReference>
<evidence type="ECO:0000256" key="3">
    <source>
        <dbReference type="RuleBase" id="RU000363"/>
    </source>
</evidence>
<dbReference type="RefSeq" id="WP_106362775.1">
    <property type="nucleotide sequence ID" value="NZ_PVTJ01000002.1"/>
</dbReference>
<organism evidence="4 5">
    <name type="scientific">Glycomyces artemisiae</name>
    <dbReference type="NCBI Taxonomy" id="1076443"/>
    <lineage>
        <taxon>Bacteria</taxon>
        <taxon>Bacillati</taxon>
        <taxon>Actinomycetota</taxon>
        <taxon>Actinomycetes</taxon>
        <taxon>Glycomycetales</taxon>
        <taxon>Glycomycetaceae</taxon>
        <taxon>Glycomyces</taxon>
    </lineage>
</organism>
<dbReference type="InterPro" id="IPR002347">
    <property type="entry name" value="SDR_fam"/>
</dbReference>
<dbReference type="GO" id="GO:0016491">
    <property type="term" value="F:oxidoreductase activity"/>
    <property type="evidence" value="ECO:0007669"/>
    <property type="project" value="UniProtKB-KW"/>
</dbReference>
<dbReference type="PANTHER" id="PTHR44196">
    <property type="entry name" value="DEHYDROGENASE/REDUCTASE SDR FAMILY MEMBER 7B"/>
    <property type="match status" value="1"/>
</dbReference>
<evidence type="ECO:0000256" key="2">
    <source>
        <dbReference type="ARBA" id="ARBA00023002"/>
    </source>
</evidence>
<dbReference type="GO" id="GO:0016020">
    <property type="term" value="C:membrane"/>
    <property type="evidence" value="ECO:0007669"/>
    <property type="project" value="TreeGrafter"/>
</dbReference>
<keyword evidence="5" id="KW-1185">Reference proteome</keyword>
<dbReference type="Proteomes" id="UP000238176">
    <property type="component" value="Unassembled WGS sequence"/>
</dbReference>